<sequence>MLRMRTLTAPRRNARGTPAGETRESTHRWVNTFIHARHLLKAGESRVVTPNYDTLYTNAWLDLAQGPVVISVPDTADRYYVLGFLDAYTNPFCHLGRRTTGTGAGRFLVAGPGWQGDVPEGMQLVRCPTPMVWIIGRILVDGPDDVAAVNALQEGYTITALGSDDTDGRVVDAWMAEKRFPDDALAYLRIVARGLRENPPPASEAALMARLAALGLGPQADAGTLDACTPAQREAIQAGYDAAREEMSQRSRGSRQQDNGPRASWEPPKFIGESFGTDYRQRAFVAIGYIGALCTDEAYYAMSYVDAEGERLDGSHRYVLRFEPHELAPVDCFWSVTLYSTRDFMLVPNALERYAVGDRSRHLRWGADGSLEIRIQHEAPASEDQGNWLPAPKDGFYLCLRAYQPRQALLDGSYQAPPVRRAD</sequence>
<feature type="domain" description="DUF1254" evidence="3">
    <location>
        <begin position="30"/>
        <end position="159"/>
    </location>
</feature>
<organism evidence="4 5">
    <name type="scientific">Verticiella sediminum</name>
    <dbReference type="NCBI Taxonomy" id="1247510"/>
    <lineage>
        <taxon>Bacteria</taxon>
        <taxon>Pseudomonadati</taxon>
        <taxon>Pseudomonadota</taxon>
        <taxon>Betaproteobacteria</taxon>
        <taxon>Burkholderiales</taxon>
        <taxon>Alcaligenaceae</taxon>
        <taxon>Verticiella</taxon>
    </lineage>
</organism>
<evidence type="ECO:0000313" key="4">
    <source>
        <dbReference type="EMBL" id="TSH89147.1"/>
    </source>
</evidence>
<dbReference type="InterPro" id="IPR010621">
    <property type="entry name" value="DUF1214"/>
</dbReference>
<proteinExistence type="predicted"/>
<dbReference type="InterPro" id="IPR010679">
    <property type="entry name" value="DUF1254"/>
</dbReference>
<dbReference type="PANTHER" id="PTHR36509:SF2">
    <property type="entry name" value="BLL3101 PROTEIN"/>
    <property type="match status" value="1"/>
</dbReference>
<dbReference type="Pfam" id="PF06863">
    <property type="entry name" value="DUF1254"/>
    <property type="match status" value="1"/>
</dbReference>
<evidence type="ECO:0000259" key="3">
    <source>
        <dbReference type="Pfam" id="PF06863"/>
    </source>
</evidence>
<dbReference type="PANTHER" id="PTHR36509">
    <property type="entry name" value="BLL3101 PROTEIN"/>
    <property type="match status" value="1"/>
</dbReference>
<comment type="caution">
    <text evidence="4">The sequence shown here is derived from an EMBL/GenBank/DDBJ whole genome shotgun (WGS) entry which is preliminary data.</text>
</comment>
<dbReference type="InterPro" id="IPR037049">
    <property type="entry name" value="DUF1214_C_sf"/>
</dbReference>
<dbReference type="Pfam" id="PF06742">
    <property type="entry name" value="DUF1214"/>
    <property type="match status" value="1"/>
</dbReference>
<keyword evidence="5" id="KW-1185">Reference proteome</keyword>
<dbReference type="AlphaFoldDB" id="A0A556A8D6"/>
<dbReference type="SUPFAM" id="SSF160935">
    <property type="entry name" value="VPA0735-like"/>
    <property type="match status" value="1"/>
</dbReference>
<evidence type="ECO:0000259" key="2">
    <source>
        <dbReference type="Pfam" id="PF06742"/>
    </source>
</evidence>
<dbReference type="Proteomes" id="UP000318405">
    <property type="component" value="Unassembled WGS sequence"/>
</dbReference>
<feature type="region of interest" description="Disordered" evidence="1">
    <location>
        <begin position="1"/>
        <end position="24"/>
    </location>
</feature>
<evidence type="ECO:0000313" key="5">
    <source>
        <dbReference type="Proteomes" id="UP000318405"/>
    </source>
</evidence>
<dbReference type="Gene3D" id="2.60.40.1610">
    <property type="entry name" value="Domain of unknown function DUF1254"/>
    <property type="match status" value="1"/>
</dbReference>
<feature type="domain" description="DUF1214" evidence="2">
    <location>
        <begin position="297"/>
        <end position="407"/>
    </location>
</feature>
<dbReference type="OrthoDB" id="8664175at2"/>
<accession>A0A556A8D6</accession>
<name>A0A556A8D6_9BURK</name>
<dbReference type="EMBL" id="VLTJ01000042">
    <property type="protein sequence ID" value="TSH89147.1"/>
    <property type="molecule type" value="Genomic_DNA"/>
</dbReference>
<evidence type="ECO:0000256" key="1">
    <source>
        <dbReference type="SAM" id="MobiDB-lite"/>
    </source>
</evidence>
<reference evidence="4 5" key="1">
    <citation type="submission" date="2019-07" db="EMBL/GenBank/DDBJ databases">
        <title>Qingshengfaniella alkalisoli gen. nov., sp. nov., isolated from saline soil.</title>
        <authorList>
            <person name="Xu L."/>
            <person name="Huang X.-X."/>
            <person name="Sun J.-Q."/>
        </authorList>
    </citation>
    <scope>NUCLEOTIDE SEQUENCE [LARGE SCALE GENOMIC DNA]</scope>
    <source>
        <strain evidence="4 5">DSM 27279</strain>
    </source>
</reference>
<protein>
    <submittedName>
        <fullName evidence="4">DUF1254 domain-containing protein</fullName>
    </submittedName>
</protein>
<dbReference type="InterPro" id="IPR037050">
    <property type="entry name" value="DUF1254_sf"/>
</dbReference>
<feature type="region of interest" description="Disordered" evidence="1">
    <location>
        <begin position="241"/>
        <end position="269"/>
    </location>
</feature>
<gene>
    <name evidence="4" type="ORF">FOZ76_24690</name>
</gene>
<feature type="compositionally biased region" description="Polar residues" evidence="1">
    <location>
        <begin position="250"/>
        <end position="259"/>
    </location>
</feature>
<dbReference type="Gene3D" id="2.60.120.600">
    <property type="entry name" value="Domain of unknown function DUF1214, C-terminal domain"/>
    <property type="match status" value="1"/>
</dbReference>